<evidence type="ECO:0000256" key="1">
    <source>
        <dbReference type="SAM" id="MobiDB-lite"/>
    </source>
</evidence>
<proteinExistence type="predicted"/>
<feature type="region of interest" description="Disordered" evidence="1">
    <location>
        <begin position="90"/>
        <end position="198"/>
    </location>
</feature>
<protein>
    <submittedName>
        <fullName evidence="2">Uncharacterized protein</fullName>
    </submittedName>
</protein>
<name>A0ABS3AS88_9BACT</name>
<feature type="compositionally biased region" description="Low complexity" evidence="1">
    <location>
        <begin position="138"/>
        <end position="166"/>
    </location>
</feature>
<gene>
    <name evidence="2" type="ORF">JYU14_04160</name>
</gene>
<evidence type="ECO:0000313" key="2">
    <source>
        <dbReference type="EMBL" id="MBN4067258.1"/>
    </source>
</evidence>
<comment type="caution">
    <text evidence="2">The sequence shown here is derived from an EMBL/GenBank/DDBJ whole genome shotgun (WGS) entry which is preliminary data.</text>
</comment>
<feature type="compositionally biased region" description="Polar residues" evidence="1">
    <location>
        <begin position="98"/>
        <end position="116"/>
    </location>
</feature>
<keyword evidence="3" id="KW-1185">Reference proteome</keyword>
<dbReference type="EMBL" id="JAFITR010000095">
    <property type="protein sequence ID" value="MBN4067258.1"/>
    <property type="molecule type" value="Genomic_DNA"/>
</dbReference>
<evidence type="ECO:0000313" key="3">
    <source>
        <dbReference type="Proteomes" id="UP000722121"/>
    </source>
</evidence>
<sequence>MQSEARRIATYAEQYLSTNEPAPLTSAELTTSLASNFISQFHSTISHFLVQQAKRAEQSENAEQLLSERIYHATIITFRRYTDGLERAAQKHLADQASPATSTLMSPPTTARSGNSPDWDRSNFGTAQKRGQSKAEQSASSSSPSSDPAASALDSSSSTLPQLSSTRVNHTDRTAQSAANTPTSSNQATSRPPTPWND</sequence>
<accession>A0ABS3AS88</accession>
<dbReference type="Proteomes" id="UP000722121">
    <property type="component" value="Unassembled WGS sequence"/>
</dbReference>
<reference evidence="2 3" key="1">
    <citation type="submission" date="2021-02" db="EMBL/GenBank/DDBJ databases">
        <title>Activity-based single-cell genomes from oceanic crustal fluid captures similar information to metagenomic and metatranscriptomic surveys with orders of magnitude less sampling.</title>
        <authorList>
            <person name="D'Angelo T.S."/>
            <person name="Orcutt B.N."/>
        </authorList>
    </citation>
    <scope>NUCLEOTIDE SEQUENCE [LARGE SCALE GENOMIC DNA]</scope>
    <source>
        <strain evidence="2">AH-315-G07</strain>
    </source>
</reference>
<feature type="compositionally biased region" description="Polar residues" evidence="1">
    <location>
        <begin position="123"/>
        <end position="137"/>
    </location>
</feature>
<feature type="compositionally biased region" description="Polar residues" evidence="1">
    <location>
        <begin position="174"/>
        <end position="191"/>
    </location>
</feature>
<organism evidence="2 3">
    <name type="scientific">Simkania negevensis</name>
    <dbReference type="NCBI Taxonomy" id="83561"/>
    <lineage>
        <taxon>Bacteria</taxon>
        <taxon>Pseudomonadati</taxon>
        <taxon>Chlamydiota</taxon>
        <taxon>Chlamydiia</taxon>
        <taxon>Parachlamydiales</taxon>
        <taxon>Simkaniaceae</taxon>
        <taxon>Simkania</taxon>
    </lineage>
</organism>